<reference evidence="11" key="1">
    <citation type="submission" date="2015-09" db="EMBL/GenBank/DDBJ databases">
        <authorList>
            <person name="Sai Rama Sridatta P."/>
        </authorList>
    </citation>
    <scope>NUCLEOTIDE SEQUENCE [LARGE SCALE GENOMIC DNA]</scope>
</reference>
<dbReference type="CDD" id="cd10142">
    <property type="entry name" value="HD_SAS6_N"/>
    <property type="match status" value="1"/>
</dbReference>
<keyword evidence="5" id="KW-0206">Cytoskeleton</keyword>
<reference evidence="10" key="3">
    <citation type="submission" date="2025-09" db="UniProtKB">
        <authorList>
            <consortium name="Ensembl"/>
        </authorList>
    </citation>
    <scope>IDENTIFICATION</scope>
</reference>
<evidence type="ECO:0000256" key="7">
    <source>
        <dbReference type="SAM" id="Coils"/>
    </source>
</evidence>
<dbReference type="Gene3D" id="2.170.210.20">
    <property type="entry name" value="Spindle assembly abnormal protein 6, N-terminal domain"/>
    <property type="match status" value="1"/>
</dbReference>
<evidence type="ECO:0000313" key="11">
    <source>
        <dbReference type="Proteomes" id="UP000314980"/>
    </source>
</evidence>
<dbReference type="AlphaFoldDB" id="A0A4W6BWK5"/>
<comment type="subcellular location">
    <subcellularLocation>
        <location evidence="1">Cytoplasm</location>
        <location evidence="1">Cytoskeleton</location>
        <location evidence="1">Microtubule organizing center</location>
        <location evidence="1">Centrosome</location>
    </subcellularLocation>
</comment>
<dbReference type="GO" id="GO:0005813">
    <property type="term" value="C:centrosome"/>
    <property type="evidence" value="ECO:0007669"/>
    <property type="project" value="UniProtKB-SubCell"/>
</dbReference>
<dbReference type="Proteomes" id="UP000314980">
    <property type="component" value="Unassembled WGS sequence"/>
</dbReference>
<proteinExistence type="predicted"/>
<evidence type="ECO:0000256" key="6">
    <source>
        <dbReference type="ARBA" id="ARBA00023306"/>
    </source>
</evidence>
<dbReference type="GO" id="GO:0007099">
    <property type="term" value="P:centriole replication"/>
    <property type="evidence" value="ECO:0007669"/>
    <property type="project" value="TreeGrafter"/>
</dbReference>
<evidence type="ECO:0000313" key="10">
    <source>
        <dbReference type="Ensembl" id="ENSLCAP00010002812.1"/>
    </source>
</evidence>
<keyword evidence="4 7" id="KW-0175">Coiled coil</keyword>
<keyword evidence="11" id="KW-1185">Reference proteome</keyword>
<dbReference type="InterPro" id="IPR032396">
    <property type="entry name" value="SAS-6_N"/>
</dbReference>
<feature type="domain" description="Spindle assembly abnormal protein 6 N-terminal" evidence="8">
    <location>
        <begin position="43"/>
        <end position="165"/>
    </location>
</feature>
<dbReference type="InterPro" id="IPR041513">
    <property type="entry name" value="SAS6_CC"/>
</dbReference>
<keyword evidence="6" id="KW-0131">Cell cycle</keyword>
<feature type="domain" description="SAS-6 coiled-coil" evidence="9">
    <location>
        <begin position="170"/>
        <end position="199"/>
    </location>
</feature>
<dbReference type="GO" id="GO:0005814">
    <property type="term" value="C:centriole"/>
    <property type="evidence" value="ECO:0007669"/>
    <property type="project" value="TreeGrafter"/>
</dbReference>
<dbReference type="Pfam" id="PF16531">
    <property type="entry name" value="SAS-6_N"/>
    <property type="match status" value="1"/>
</dbReference>
<dbReference type="GO" id="GO:0007283">
    <property type="term" value="P:spermatogenesis"/>
    <property type="evidence" value="ECO:0007669"/>
    <property type="project" value="TreeGrafter"/>
</dbReference>
<organism evidence="10 11">
    <name type="scientific">Lates calcarifer</name>
    <name type="common">Barramundi</name>
    <name type="synonym">Holocentrus calcarifer</name>
    <dbReference type="NCBI Taxonomy" id="8187"/>
    <lineage>
        <taxon>Eukaryota</taxon>
        <taxon>Metazoa</taxon>
        <taxon>Chordata</taxon>
        <taxon>Craniata</taxon>
        <taxon>Vertebrata</taxon>
        <taxon>Euteleostomi</taxon>
        <taxon>Actinopterygii</taxon>
        <taxon>Neopterygii</taxon>
        <taxon>Teleostei</taxon>
        <taxon>Neoteleostei</taxon>
        <taxon>Acanthomorphata</taxon>
        <taxon>Carangaria</taxon>
        <taxon>Carangaria incertae sedis</taxon>
        <taxon>Centropomidae</taxon>
        <taxon>Lates</taxon>
    </lineage>
</organism>
<dbReference type="GeneTree" id="ENSGT00390000006932"/>
<accession>A0A4W6BWK5</accession>
<feature type="coiled-coil region" evidence="7">
    <location>
        <begin position="181"/>
        <end position="470"/>
    </location>
</feature>
<evidence type="ECO:0000256" key="1">
    <source>
        <dbReference type="ARBA" id="ARBA00004300"/>
    </source>
</evidence>
<dbReference type="InterPro" id="IPR038558">
    <property type="entry name" value="SAS-6_N_sf"/>
</dbReference>
<dbReference type="PANTHER" id="PTHR44281:SF4">
    <property type="entry name" value="SPINDLE ASSEMBLY ABNORMAL PROTEIN 6 HOMOLOG"/>
    <property type="match status" value="1"/>
</dbReference>
<evidence type="ECO:0000259" key="9">
    <source>
        <dbReference type="Pfam" id="PF18594"/>
    </source>
</evidence>
<name>A0A4W6BWK5_LATCA</name>
<gene>
    <name evidence="10" type="primary">SASS6</name>
    <name evidence="10" type="synonym">sass6</name>
</gene>
<keyword evidence="3" id="KW-0963">Cytoplasm</keyword>
<protein>
    <recommendedName>
        <fullName evidence="2">Spindle assembly abnormal protein 6 homolog</fullName>
    </recommendedName>
</protein>
<reference evidence="10" key="2">
    <citation type="submission" date="2025-08" db="UniProtKB">
        <authorList>
            <consortium name="Ensembl"/>
        </authorList>
    </citation>
    <scope>IDENTIFICATION</scope>
</reference>
<dbReference type="Ensembl" id="ENSLCAT00010002905.1">
    <property type="protein sequence ID" value="ENSLCAP00010002812.1"/>
    <property type="gene ID" value="ENSLCAG00010001533.1"/>
</dbReference>
<evidence type="ECO:0000259" key="8">
    <source>
        <dbReference type="Pfam" id="PF16531"/>
    </source>
</evidence>
<evidence type="ECO:0000256" key="2">
    <source>
        <dbReference type="ARBA" id="ARBA00020407"/>
    </source>
</evidence>
<dbReference type="Pfam" id="PF18594">
    <property type="entry name" value="Sas6_CC"/>
    <property type="match status" value="1"/>
</dbReference>
<evidence type="ECO:0000256" key="3">
    <source>
        <dbReference type="ARBA" id="ARBA00022490"/>
    </source>
</evidence>
<dbReference type="PANTHER" id="PTHR44281">
    <property type="entry name" value="SPINDLE ASSEMBLY ABNORMAL PROTEIN 6 HOMOLOG"/>
    <property type="match status" value="1"/>
</dbReference>
<evidence type="ECO:0000256" key="4">
    <source>
        <dbReference type="ARBA" id="ARBA00023054"/>
    </source>
</evidence>
<sequence>MCLDCGRKLENPERTHTGTGTTWKLRTEKPGVNQGSNPEPCCCEVTVKANIRVTIELQLTTSPVHKRDLLVRLTDDLDPYFLFNLSISEEDFQSLKVQQGLLIDFASFPQKFIDLLNLCYSEQESDNPRFLLHLSCQSPVLEGPANFSVVETNAFKHLNHLSLRLIQGSDKEIKDYLAVCLSALKVEKQALETKLKKTEDDLSRQLSYAQQTLSEKTKELDKLRSEWTNQTSSLSSRHSQELQLEREKAVEVQSRLQQQTEQLRVDLESAHKKSNQQLHSRLTELEASCRELTERKYKNESAIRDLKIKLVGAEEECQRSKQQVLSLRRENSTLDTEVHEKERLVSQLQMRVAVLEQEIKDKEQLMRRTKEVLEATQQQKESVEENAESKELQIRKLEATVKSLSEELIKANGIIKKLQGEVRGLVGKIKVKNTVTVSQEKILQETSEKLKNTEKDLQSAQQQIITKDEQVCLPIMETALRLKYNMYGSLICFAGCHKMHRYRCTSRGMLEHQI</sequence>
<evidence type="ECO:0000256" key="5">
    <source>
        <dbReference type="ARBA" id="ARBA00023212"/>
    </source>
</evidence>